<sequence length="353" mass="41323">MSKVSVIVPVYNAGKKLNKCIKSILNQTFADFELLLINDGSTDASLKICNKYKLIDQRITVINKKNEGSIPTRKKGVELANSEYIMFVDADDWIAAETLEILYNKTIQNQTNITVCNMYKVFGKGHLIKKEVQSRYFTEDKLYLEKEIKSELVTAYFWGHPFPSSLCAKLYKKELLLTSGKYLNRINFMGDDLFYNLEMLLKAKRVKIINKPLYFYRQDGFTSRYMKTLFNDAVNGYKIQKEVIDEYYKDTLQQQYNGISLMLLNTLKTCLYNLFCSDLSVDEIKEIIRNYTLNESVKECIYNEKSKTYFPKEYLKAIEQNNVEYLFQLGKEMYKKRIPRKIVSDIITKLAIV</sequence>
<dbReference type="InterPro" id="IPR001173">
    <property type="entry name" value="Glyco_trans_2-like"/>
</dbReference>
<gene>
    <name evidence="3" type="ORF">P5G62_026505</name>
</gene>
<feature type="domain" description="Glycosyltransferase 2-like" evidence="2">
    <location>
        <begin position="5"/>
        <end position="145"/>
    </location>
</feature>
<dbReference type="SUPFAM" id="SSF53448">
    <property type="entry name" value="Nucleotide-diphospho-sugar transferases"/>
    <property type="match status" value="1"/>
</dbReference>
<evidence type="ECO:0000313" key="3">
    <source>
        <dbReference type="EMBL" id="MFB3170670.1"/>
    </source>
</evidence>
<dbReference type="Pfam" id="PF00535">
    <property type="entry name" value="Glycos_transf_2"/>
    <property type="match status" value="1"/>
</dbReference>
<protein>
    <submittedName>
        <fullName evidence="3">Glycosyltransferase family 2 protein</fullName>
        <ecNumber evidence="3">2.4.-.-</ecNumber>
    </submittedName>
</protein>
<keyword evidence="4" id="KW-1185">Reference proteome</keyword>
<keyword evidence="3" id="KW-0808">Transferase</keyword>
<dbReference type="Gene3D" id="3.90.550.10">
    <property type="entry name" value="Spore Coat Polysaccharide Biosynthesis Protein SpsA, Chain A"/>
    <property type="match status" value="1"/>
</dbReference>
<dbReference type="InterPro" id="IPR029044">
    <property type="entry name" value="Nucleotide-diphossugar_trans"/>
</dbReference>
<dbReference type="PANTHER" id="PTHR22916">
    <property type="entry name" value="GLYCOSYLTRANSFERASE"/>
    <property type="match status" value="1"/>
</dbReference>
<accession>A0ABV4Z0P7</accession>
<keyword evidence="3" id="KW-0328">Glycosyltransferase</keyword>
<dbReference type="EC" id="2.4.-.-" evidence="3"/>
<dbReference type="RefSeq" id="WP_306075904.1">
    <property type="nucleotide sequence ID" value="NZ_JAROBZ020000003.1"/>
</dbReference>
<dbReference type="GO" id="GO:0016757">
    <property type="term" value="F:glycosyltransferase activity"/>
    <property type="evidence" value="ECO:0007669"/>
    <property type="project" value="UniProtKB-KW"/>
</dbReference>
<organism evidence="3 4">
    <name type="scientific">Neobacillus driksii</name>
    <dbReference type="NCBI Taxonomy" id="3035913"/>
    <lineage>
        <taxon>Bacteria</taxon>
        <taxon>Bacillati</taxon>
        <taxon>Bacillota</taxon>
        <taxon>Bacilli</taxon>
        <taxon>Bacillales</taxon>
        <taxon>Bacillaceae</taxon>
        <taxon>Neobacillus</taxon>
    </lineage>
</organism>
<dbReference type="CDD" id="cd00761">
    <property type="entry name" value="Glyco_tranf_GTA_type"/>
    <property type="match status" value="1"/>
</dbReference>
<dbReference type="PANTHER" id="PTHR22916:SF3">
    <property type="entry name" value="UDP-GLCNAC:BETAGAL BETA-1,3-N-ACETYLGLUCOSAMINYLTRANSFERASE-LIKE PROTEIN 1"/>
    <property type="match status" value="1"/>
</dbReference>
<proteinExistence type="inferred from homology"/>
<reference evidence="3 4" key="1">
    <citation type="submission" date="2024-05" db="EMBL/GenBank/DDBJ databases">
        <authorList>
            <person name="Venkateswaran K."/>
        </authorList>
    </citation>
    <scope>NUCLEOTIDE SEQUENCE [LARGE SCALE GENOMIC DNA]</scope>
    <source>
        <strain evidence="3 4">179-C4-2-HS</strain>
    </source>
</reference>
<evidence type="ECO:0000313" key="4">
    <source>
        <dbReference type="Proteomes" id="UP001241748"/>
    </source>
</evidence>
<dbReference type="EMBL" id="JAROBZ020000003">
    <property type="protein sequence ID" value="MFB3170670.1"/>
    <property type="molecule type" value="Genomic_DNA"/>
</dbReference>
<name>A0ABV4Z0P7_9BACI</name>
<evidence type="ECO:0000259" key="2">
    <source>
        <dbReference type="Pfam" id="PF00535"/>
    </source>
</evidence>
<dbReference type="Proteomes" id="UP001241748">
    <property type="component" value="Unassembled WGS sequence"/>
</dbReference>
<comment type="similarity">
    <text evidence="1">Belongs to the glycosyltransferase 2 family.</text>
</comment>
<evidence type="ECO:0000256" key="1">
    <source>
        <dbReference type="ARBA" id="ARBA00006739"/>
    </source>
</evidence>
<comment type="caution">
    <text evidence="3">The sequence shown here is derived from an EMBL/GenBank/DDBJ whole genome shotgun (WGS) entry which is preliminary data.</text>
</comment>